<evidence type="ECO:0000313" key="5">
    <source>
        <dbReference type="Proteomes" id="UP001197093"/>
    </source>
</evidence>
<evidence type="ECO:0000256" key="1">
    <source>
        <dbReference type="ARBA" id="ARBA00004123"/>
    </source>
</evidence>
<keyword evidence="5" id="KW-1185">Reference proteome</keyword>
<dbReference type="PRINTS" id="PR00929">
    <property type="entry name" value="ATHOOK"/>
</dbReference>
<dbReference type="EMBL" id="JAHCVI010000003">
    <property type="protein sequence ID" value="KAG7287131.1"/>
    <property type="molecule type" value="Genomic_DNA"/>
</dbReference>
<keyword evidence="2" id="KW-0539">Nucleus</keyword>
<dbReference type="GO" id="GO:0003677">
    <property type="term" value="F:DNA binding"/>
    <property type="evidence" value="ECO:0007669"/>
    <property type="project" value="InterPro"/>
</dbReference>
<dbReference type="GO" id="GO:0005634">
    <property type="term" value="C:nucleus"/>
    <property type="evidence" value="ECO:0007669"/>
    <property type="project" value="UniProtKB-SubCell"/>
</dbReference>
<accession>A0AAD4HXM0</accession>
<gene>
    <name evidence="4" type="ORF">NEMBOFW57_006636</name>
</gene>
<organism evidence="4 5">
    <name type="scientific">Staphylotrichum longicolle</name>
    <dbReference type="NCBI Taxonomy" id="669026"/>
    <lineage>
        <taxon>Eukaryota</taxon>
        <taxon>Fungi</taxon>
        <taxon>Dikarya</taxon>
        <taxon>Ascomycota</taxon>
        <taxon>Pezizomycotina</taxon>
        <taxon>Sordariomycetes</taxon>
        <taxon>Sordariomycetidae</taxon>
        <taxon>Sordariales</taxon>
        <taxon>Chaetomiaceae</taxon>
        <taxon>Staphylotrichum</taxon>
    </lineage>
</organism>
<comment type="caution">
    <text evidence="4">The sequence shown here is derived from an EMBL/GenBank/DDBJ whole genome shotgun (WGS) entry which is preliminary data.</text>
</comment>
<dbReference type="InterPro" id="IPR017956">
    <property type="entry name" value="AT_hook_DNA-bd_motif"/>
</dbReference>
<sequence>MRLRQNLGFGEYAAPPPRARLRSDALTSEAEIFIMSRPWFIHAIEANEFEERRHRIPVEQRGRPDPEGENTVTRWWKERGAWKDDWEVPGDQHRPVPGWRWRHESPSPEREDLTVLNTVNGMDFTPSEVDALEAIPPSTPPPQSPDEPAAEADTLQLFGQRYRRDSGLQKDYPAAGDIPPDAPADAIEPADPSLSETEAPPDPPPRPRGRPRKQARPVDDGPASPAPPRRSARIAARGANFAAPRTTTTTTTIPPARGKLNAGSAANPPKKRGRPRNTPAGAVKKLTRSGRQLSGKSATATAAATAAVGDEKAAKGPAAARKRPRGRPRRTE</sequence>
<evidence type="ECO:0000256" key="2">
    <source>
        <dbReference type="ARBA" id="ARBA00023242"/>
    </source>
</evidence>
<dbReference type="InterPro" id="IPR000637">
    <property type="entry name" value="HMGI/Y_DNA-bd_CS"/>
</dbReference>
<feature type="compositionally biased region" description="Low complexity" evidence="3">
    <location>
        <begin position="173"/>
        <end position="192"/>
    </location>
</feature>
<comment type="subcellular location">
    <subcellularLocation>
        <location evidence="1">Nucleus</location>
    </subcellularLocation>
</comment>
<feature type="region of interest" description="Disordered" evidence="3">
    <location>
        <begin position="156"/>
        <end position="332"/>
    </location>
</feature>
<dbReference type="GO" id="GO:0006355">
    <property type="term" value="P:regulation of DNA-templated transcription"/>
    <property type="evidence" value="ECO:0007669"/>
    <property type="project" value="InterPro"/>
</dbReference>
<dbReference type="AlphaFoldDB" id="A0AAD4HXM0"/>
<name>A0AAD4HXM0_9PEZI</name>
<evidence type="ECO:0000256" key="3">
    <source>
        <dbReference type="SAM" id="MobiDB-lite"/>
    </source>
</evidence>
<feature type="compositionally biased region" description="Basic residues" evidence="3">
    <location>
        <begin position="320"/>
        <end position="332"/>
    </location>
</feature>
<evidence type="ECO:0000313" key="4">
    <source>
        <dbReference type="EMBL" id="KAG7287131.1"/>
    </source>
</evidence>
<feature type="compositionally biased region" description="Low complexity" evidence="3">
    <location>
        <begin position="233"/>
        <end position="252"/>
    </location>
</feature>
<protein>
    <submittedName>
        <fullName evidence="4">Uncharacterized protein</fullName>
    </submittedName>
</protein>
<feature type="compositionally biased region" description="Low complexity" evidence="3">
    <location>
        <begin position="298"/>
        <end position="307"/>
    </location>
</feature>
<dbReference type="Proteomes" id="UP001197093">
    <property type="component" value="Unassembled WGS sequence"/>
</dbReference>
<reference evidence="4" key="1">
    <citation type="submission" date="2023-02" db="EMBL/GenBank/DDBJ databases">
        <authorList>
            <person name="Palmer J.M."/>
        </authorList>
    </citation>
    <scope>NUCLEOTIDE SEQUENCE</scope>
    <source>
        <strain evidence="4">FW57</strain>
    </source>
</reference>
<proteinExistence type="predicted"/>
<dbReference type="PROSITE" id="PS00354">
    <property type="entry name" value="HMGI_Y"/>
    <property type="match status" value="1"/>
</dbReference>